<dbReference type="RefSeq" id="WP_363783789.1">
    <property type="nucleotide sequence ID" value="NZ_JBFBLL010000001.1"/>
</dbReference>
<proteinExistence type="predicted"/>
<dbReference type="Proteomes" id="UP001553031">
    <property type="component" value="Unassembled WGS sequence"/>
</dbReference>
<dbReference type="EMBL" id="JBFBLL010000001">
    <property type="protein sequence ID" value="MEV8157147.1"/>
    <property type="molecule type" value="Genomic_DNA"/>
</dbReference>
<comment type="caution">
    <text evidence="3">The sequence shown here is derived from an EMBL/GenBank/DDBJ whole genome shotgun (WGS) entry which is preliminary data.</text>
</comment>
<accession>A0ABV3K9T9</accession>
<dbReference type="Gene3D" id="1.10.510.10">
    <property type="entry name" value="Transferase(Phosphotransferase) domain 1"/>
    <property type="match status" value="1"/>
</dbReference>
<evidence type="ECO:0000313" key="3">
    <source>
        <dbReference type="EMBL" id="MEV8157147.1"/>
    </source>
</evidence>
<sequence>MERRAAQGEGLELVERLAEGGGTRTWLAREQSTREGFTVTFAVSEDPERRRPVEADFAALVDAWAQETHPALVGVRAVIADGTIHRNAAAPAGGSPRGDGVDRGALVAEHVKARPLAEIMGEQGRVAPETLLPVLADAARGLSRLHERGWVHGALSARHVLVTPDGRALLDGYGVRAGARPGPPAWGQAQDTDARQELADRAVGLGRAHHHMDEAGPVAAGSATEVSAAQDVHDLAVTGWLALTGRYPGPDAHRVPLSLMCPNAPRHLVLMLEGALCDDPAQRPSAHELATGFDTPVRKPSPARRPPERMTPEVIRADGTVLRPRRRPFAAAALRLGGRSERSQGRGGERARTVGQATAGTAATDGESHGPRRVLAITAAVLAAAAIVWVLANWPDGDVVAGTGATASPAAPEDARSPDEARGFEVSANPSGTSGAGGNTDESASRDAGGTGGGSPRQVAPSASGGSSAGTGTAPGESMQDKDREARGAVGDLVARRAAALAAGDEAAAEAVYVPRSGLAARDKDLIRRAAARGGADAGTTELSELRMEVVSLAEQKPDTAARLSPADAARTRTYNAEVVTRGWRGALPTGSAVTGDGDLARQRLRITITATAQGWRLADVTPLTAPG</sequence>
<feature type="compositionally biased region" description="Basic and acidic residues" evidence="1">
    <location>
        <begin position="413"/>
        <end position="423"/>
    </location>
</feature>
<dbReference type="SMART" id="SM00220">
    <property type="entry name" value="S_TKc"/>
    <property type="match status" value="1"/>
</dbReference>
<gene>
    <name evidence="3" type="ORF">AB0O96_02900</name>
</gene>
<keyword evidence="4" id="KW-1185">Reference proteome</keyword>
<feature type="region of interest" description="Disordered" evidence="1">
    <location>
        <begin position="333"/>
        <end position="369"/>
    </location>
</feature>
<name>A0ABV3K9T9_9MICC</name>
<protein>
    <recommendedName>
        <fullName evidence="2">Protein kinase domain-containing protein</fullName>
    </recommendedName>
</protein>
<reference evidence="3 4" key="1">
    <citation type="submission" date="2024-06" db="EMBL/GenBank/DDBJ databases">
        <title>The Natural Products Discovery Center: Release of the First 8490 Sequenced Strains for Exploring Actinobacteria Biosynthetic Diversity.</title>
        <authorList>
            <person name="Kalkreuter E."/>
            <person name="Kautsar S.A."/>
            <person name="Yang D."/>
            <person name="Bader C.D."/>
            <person name="Teijaro C.N."/>
            <person name="Fluegel L."/>
            <person name="Davis C.M."/>
            <person name="Simpson J.R."/>
            <person name="Lauterbach L."/>
            <person name="Steele A.D."/>
            <person name="Gui C."/>
            <person name="Meng S."/>
            <person name="Li G."/>
            <person name="Viehrig K."/>
            <person name="Ye F."/>
            <person name="Su P."/>
            <person name="Kiefer A.F."/>
            <person name="Nichols A."/>
            <person name="Cepeda A.J."/>
            <person name="Yan W."/>
            <person name="Fan B."/>
            <person name="Jiang Y."/>
            <person name="Adhikari A."/>
            <person name="Zheng C.-J."/>
            <person name="Schuster L."/>
            <person name="Cowan T.M."/>
            <person name="Smanski M.J."/>
            <person name="Chevrette M.G."/>
            <person name="De Carvalho L.P.S."/>
            <person name="Shen B."/>
        </authorList>
    </citation>
    <scope>NUCLEOTIDE SEQUENCE [LARGE SCALE GENOMIC DNA]</scope>
    <source>
        <strain evidence="3 4">NPDC079179</strain>
    </source>
</reference>
<feature type="compositionally biased region" description="Basic and acidic residues" evidence="1">
    <location>
        <begin position="338"/>
        <end position="352"/>
    </location>
</feature>
<feature type="compositionally biased region" description="Low complexity" evidence="1">
    <location>
        <begin position="460"/>
        <end position="476"/>
    </location>
</feature>
<dbReference type="InterPro" id="IPR000719">
    <property type="entry name" value="Prot_kinase_dom"/>
</dbReference>
<organism evidence="3 4">
    <name type="scientific">Kocuria salsicia</name>
    <dbReference type="NCBI Taxonomy" id="664639"/>
    <lineage>
        <taxon>Bacteria</taxon>
        <taxon>Bacillati</taxon>
        <taxon>Actinomycetota</taxon>
        <taxon>Actinomycetes</taxon>
        <taxon>Micrococcales</taxon>
        <taxon>Micrococcaceae</taxon>
        <taxon>Kocuria</taxon>
    </lineage>
</organism>
<dbReference type="InterPro" id="IPR011009">
    <property type="entry name" value="Kinase-like_dom_sf"/>
</dbReference>
<evidence type="ECO:0000313" key="4">
    <source>
        <dbReference type="Proteomes" id="UP001553031"/>
    </source>
</evidence>
<feature type="domain" description="Protein kinase" evidence="2">
    <location>
        <begin position="11"/>
        <end position="298"/>
    </location>
</feature>
<dbReference type="PROSITE" id="PS50011">
    <property type="entry name" value="PROTEIN_KINASE_DOM"/>
    <property type="match status" value="1"/>
</dbReference>
<feature type="compositionally biased region" description="Low complexity" evidence="1">
    <location>
        <begin position="353"/>
        <end position="364"/>
    </location>
</feature>
<evidence type="ECO:0000256" key="1">
    <source>
        <dbReference type="SAM" id="MobiDB-lite"/>
    </source>
</evidence>
<feature type="region of interest" description="Disordered" evidence="1">
    <location>
        <begin position="404"/>
        <end position="484"/>
    </location>
</feature>
<dbReference type="SUPFAM" id="SSF56112">
    <property type="entry name" value="Protein kinase-like (PK-like)"/>
    <property type="match status" value="1"/>
</dbReference>
<evidence type="ECO:0000259" key="2">
    <source>
        <dbReference type="PROSITE" id="PS50011"/>
    </source>
</evidence>